<keyword evidence="1" id="KW-0732">Signal</keyword>
<protein>
    <recommendedName>
        <fullName evidence="4">Secretion system C-terminal sorting domain-containing protein</fullName>
    </recommendedName>
</protein>
<dbReference type="InterPro" id="IPR026444">
    <property type="entry name" value="Secre_tail"/>
</dbReference>
<comment type="caution">
    <text evidence="2">The sequence shown here is derived from an EMBL/GenBank/DDBJ whole genome shotgun (WGS) entry which is preliminary data.</text>
</comment>
<evidence type="ECO:0008006" key="4">
    <source>
        <dbReference type="Google" id="ProtNLM"/>
    </source>
</evidence>
<evidence type="ECO:0000313" key="3">
    <source>
        <dbReference type="Proteomes" id="UP000054223"/>
    </source>
</evidence>
<dbReference type="Proteomes" id="UP000054223">
    <property type="component" value="Unassembled WGS sequence"/>
</dbReference>
<feature type="chain" id="PRO_5040846367" description="Secretion system C-terminal sorting domain-containing protein" evidence="1">
    <location>
        <begin position="20"/>
        <end position="479"/>
    </location>
</feature>
<name>A0A9X0HIZ4_SOLP1</name>
<sequence length="479" mass="50303">MKRLVAVATLLGLGGPAAAQSITVSGARLSVQAGTTVSVSDSLLNRTGSQLSNSGTLHLGRTLNNAGSFTSDGLLRFSGTAKQRLVSGGATVAQLEVDNTASAGQNQLVVTDDLAITQRLLLTNGLVRTPGTKIISLLNGATLEGEAAGRYVVGNVRITRSAVAGPVDFGHGAWLDASGQNLGDVTITRTAGLRAAGVSYGTNLGATTKGIDRIWTITAAQAPTAAVPLRLSWPAADDNGLTDFAQAQAWRQGTPAAAWELVGARSNANSRSISTSTAAFGRFTVSNAANPLPVELISFTAERRGPDAWLRWATASEKNSSYFVVESSPDARTFRAVGQVSSRGTTTRRTEYQFTDANLGRYAATTVYYRLRQVDADGAESYSPVQAVSVPLEAALAVQAWPNPFRNEAVTMLISTPHTGPATIELADAVGRVLWRQPTNLGKGSNTISLPRTAQLPEGVYLVRVQQAAELRVLKLVCQ</sequence>
<feature type="signal peptide" evidence="1">
    <location>
        <begin position="1"/>
        <end position="19"/>
    </location>
</feature>
<dbReference type="OrthoDB" id="864963at2"/>
<dbReference type="NCBIfam" id="TIGR04183">
    <property type="entry name" value="Por_Secre_tail"/>
    <property type="match status" value="1"/>
</dbReference>
<reference evidence="2 3" key="1">
    <citation type="submission" date="2015-11" db="EMBL/GenBank/DDBJ databases">
        <title>Solirubrum puertoriconensis gen. nov. an environmental bacteria isolated in Puerto Rico.</title>
        <authorList>
            <person name="Cuebas-Irizarry M.F."/>
            <person name="Montalvo-Rodriguez R."/>
        </authorList>
    </citation>
    <scope>NUCLEOTIDE SEQUENCE [LARGE SCALE GENOMIC DNA]</scope>
    <source>
        <strain evidence="2 3">MC1A</strain>
    </source>
</reference>
<dbReference type="EMBL" id="LNAL01000008">
    <property type="protein sequence ID" value="KUG06716.1"/>
    <property type="molecule type" value="Genomic_DNA"/>
</dbReference>
<evidence type="ECO:0000256" key="1">
    <source>
        <dbReference type="SAM" id="SignalP"/>
    </source>
</evidence>
<dbReference type="RefSeq" id="WP_059072408.1">
    <property type="nucleotide sequence ID" value="NZ_LNAL01000008.1"/>
</dbReference>
<accession>A0A9X0HIZ4</accession>
<evidence type="ECO:0000313" key="2">
    <source>
        <dbReference type="EMBL" id="KUG06716.1"/>
    </source>
</evidence>
<dbReference type="AlphaFoldDB" id="A0A9X0HIZ4"/>
<organism evidence="2 3">
    <name type="scientific">Solirubrum puertoriconensis</name>
    <dbReference type="NCBI Taxonomy" id="1751427"/>
    <lineage>
        <taxon>Bacteria</taxon>
        <taxon>Pseudomonadati</taxon>
        <taxon>Bacteroidota</taxon>
        <taxon>Cytophagia</taxon>
        <taxon>Cytophagales</taxon>
    </lineage>
</organism>
<proteinExistence type="predicted"/>
<keyword evidence="3" id="KW-1185">Reference proteome</keyword>
<gene>
    <name evidence="2" type="ORF">ASU33_05100</name>
</gene>